<dbReference type="Proteomes" id="UP000546642">
    <property type="component" value="Unassembled WGS sequence"/>
</dbReference>
<evidence type="ECO:0000313" key="2">
    <source>
        <dbReference type="Proteomes" id="UP000546642"/>
    </source>
</evidence>
<reference evidence="1 2" key="1">
    <citation type="submission" date="2020-08" db="EMBL/GenBank/DDBJ databases">
        <title>Sequencing the genomes of 1000 actinobacteria strains.</title>
        <authorList>
            <person name="Klenk H.-P."/>
        </authorList>
    </citation>
    <scope>NUCLEOTIDE SEQUENCE [LARGE SCALE GENOMIC DNA]</scope>
    <source>
        <strain evidence="1 2">DSM 46659</strain>
    </source>
</reference>
<proteinExistence type="predicted"/>
<name>A0A7W9YN00_9ACTN</name>
<dbReference type="EMBL" id="JACHDS010000001">
    <property type="protein sequence ID" value="MBB6174071.1"/>
    <property type="molecule type" value="Genomic_DNA"/>
</dbReference>
<accession>A0A7W9YN00</accession>
<protein>
    <submittedName>
        <fullName evidence="1">Uncharacterized protein</fullName>
    </submittedName>
</protein>
<comment type="caution">
    <text evidence="1">The sequence shown here is derived from an EMBL/GenBank/DDBJ whole genome shotgun (WGS) entry which is preliminary data.</text>
</comment>
<evidence type="ECO:0000313" key="1">
    <source>
        <dbReference type="EMBL" id="MBB6174071.1"/>
    </source>
</evidence>
<organism evidence="1 2">
    <name type="scientific">Nocardiopsis mwathae</name>
    <dbReference type="NCBI Taxonomy" id="1472723"/>
    <lineage>
        <taxon>Bacteria</taxon>
        <taxon>Bacillati</taxon>
        <taxon>Actinomycetota</taxon>
        <taxon>Actinomycetes</taxon>
        <taxon>Streptosporangiales</taxon>
        <taxon>Nocardiopsidaceae</taxon>
        <taxon>Nocardiopsis</taxon>
    </lineage>
</organism>
<gene>
    <name evidence="1" type="ORF">HNR23_004131</name>
</gene>
<keyword evidence="2" id="KW-1185">Reference proteome</keyword>
<dbReference type="AlphaFoldDB" id="A0A7W9YN00"/>
<sequence>MLQRAPAHLEPVFIQARERASASGYTLTWYRTPDGWRYILTNPTTGFKRTYRYLAQVQQRLHRADAR</sequence>
<dbReference type="RefSeq" id="WP_184077880.1">
    <property type="nucleotide sequence ID" value="NZ_JACHDS010000001.1"/>
</dbReference>